<dbReference type="InterPro" id="IPR005106">
    <property type="entry name" value="Asp/hSer_DH_NAD-bd"/>
</dbReference>
<protein>
    <submittedName>
        <fullName evidence="8">Uncharacterized protein</fullName>
    </submittedName>
</protein>
<dbReference type="Gene3D" id="3.30.360.10">
    <property type="entry name" value="Dihydrodipicolinate Reductase, domain 2"/>
    <property type="match status" value="1"/>
</dbReference>
<dbReference type="PIRSF" id="PIRSF005227">
    <property type="entry name" value="Asp_dh_NAD_syn"/>
    <property type="match status" value="1"/>
</dbReference>
<sequence>MTTIGIVGCGSIGQALLKALESGALTLPISGITSRTEETARAFLSTLKSPPEYCSRSELITRSDLIVEAAGGDVVPDLARATFDAGKDLMAISIGALLDHPDILEMAKVRGCKLYAPSGAIAGLDGIKSASSGRIDHVTITTRKPLKALEGSPYLVERGISVLGFTEEQEIFSGTVREACRGFPANVNVSAAVSFAGIGPDKTLIRIMAVPGLERNCHDIEVLGEFGRLHIEIENIPSENPRTGKLTVMSVIRTLQSIADSLQIGT</sequence>
<keyword evidence="4" id="KW-0560">Oxidoreductase</keyword>
<organism evidence="8">
    <name type="scientific">marine metagenome</name>
    <dbReference type="NCBI Taxonomy" id="408172"/>
    <lineage>
        <taxon>unclassified sequences</taxon>
        <taxon>metagenomes</taxon>
        <taxon>ecological metagenomes</taxon>
    </lineage>
</organism>
<dbReference type="InterPro" id="IPR036291">
    <property type="entry name" value="NAD(P)-bd_dom_sf"/>
</dbReference>
<evidence type="ECO:0000313" key="8">
    <source>
        <dbReference type="EMBL" id="SVA24609.1"/>
    </source>
</evidence>
<evidence type="ECO:0000259" key="7">
    <source>
        <dbReference type="Pfam" id="PF03447"/>
    </source>
</evidence>
<dbReference type="InterPro" id="IPR002811">
    <property type="entry name" value="Asp_DH"/>
</dbReference>
<dbReference type="Pfam" id="PF03447">
    <property type="entry name" value="NAD_binding_3"/>
    <property type="match status" value="1"/>
</dbReference>
<feature type="domain" description="Aspartate/homoserine dehydrogenase NAD-binding" evidence="7">
    <location>
        <begin position="8"/>
        <end position="117"/>
    </location>
</feature>
<evidence type="ECO:0000259" key="6">
    <source>
        <dbReference type="Pfam" id="PF01958"/>
    </source>
</evidence>
<dbReference type="Pfam" id="PF01958">
    <property type="entry name" value="Asp_DH_C"/>
    <property type="match status" value="1"/>
</dbReference>
<dbReference type="EMBL" id="UINC01005958">
    <property type="protein sequence ID" value="SVA24609.1"/>
    <property type="molecule type" value="Genomic_DNA"/>
</dbReference>
<dbReference type="Gene3D" id="3.40.50.720">
    <property type="entry name" value="NAD(P)-binding Rossmann-like Domain"/>
    <property type="match status" value="1"/>
</dbReference>
<dbReference type="AlphaFoldDB" id="A0A381U8X4"/>
<feature type="domain" description="Aspartate dehydrogenase" evidence="6">
    <location>
        <begin position="166"/>
        <end position="252"/>
    </location>
</feature>
<keyword evidence="5" id="KW-0520">NAD</keyword>
<proteinExistence type="inferred from homology"/>
<evidence type="ECO:0000256" key="1">
    <source>
        <dbReference type="ARBA" id="ARBA00008331"/>
    </source>
</evidence>
<dbReference type="GO" id="GO:0009435">
    <property type="term" value="P:NAD+ biosynthetic process"/>
    <property type="evidence" value="ECO:0007669"/>
    <property type="project" value="InterPro"/>
</dbReference>
<comment type="similarity">
    <text evidence="1">Belongs to the L-aspartate dehydrogenase family.</text>
</comment>
<dbReference type="PANTHER" id="PTHR31873:SF6">
    <property type="entry name" value="ASPARTATE DEHYDROGENASE DOMAIN-CONTAINING PROTEIN"/>
    <property type="match status" value="1"/>
</dbReference>
<name>A0A381U8X4_9ZZZZ</name>
<reference evidence="8" key="1">
    <citation type="submission" date="2018-05" db="EMBL/GenBank/DDBJ databases">
        <authorList>
            <person name="Lanie J.A."/>
            <person name="Ng W.-L."/>
            <person name="Kazmierczak K.M."/>
            <person name="Andrzejewski T.M."/>
            <person name="Davidsen T.M."/>
            <person name="Wayne K.J."/>
            <person name="Tettelin H."/>
            <person name="Glass J.I."/>
            <person name="Rusch D."/>
            <person name="Podicherti R."/>
            <person name="Tsui H.-C.T."/>
            <person name="Winkler M.E."/>
        </authorList>
    </citation>
    <scope>NUCLEOTIDE SEQUENCE</scope>
</reference>
<evidence type="ECO:0000256" key="2">
    <source>
        <dbReference type="ARBA" id="ARBA00022642"/>
    </source>
</evidence>
<accession>A0A381U8X4</accession>
<dbReference type="HAMAP" id="MF_01265">
    <property type="entry name" value="NadX"/>
    <property type="match status" value="1"/>
</dbReference>
<dbReference type="InterPro" id="IPR011182">
    <property type="entry name" value="L-Asp_DH"/>
</dbReference>
<dbReference type="SUPFAM" id="SSF51735">
    <property type="entry name" value="NAD(P)-binding Rossmann-fold domains"/>
    <property type="match status" value="1"/>
</dbReference>
<evidence type="ECO:0000256" key="4">
    <source>
        <dbReference type="ARBA" id="ARBA00023002"/>
    </source>
</evidence>
<dbReference type="NCBIfam" id="NF009825">
    <property type="entry name" value="PRK13302.1"/>
    <property type="match status" value="1"/>
</dbReference>
<dbReference type="GO" id="GO:0050661">
    <property type="term" value="F:NADP binding"/>
    <property type="evidence" value="ECO:0007669"/>
    <property type="project" value="InterPro"/>
</dbReference>
<evidence type="ECO:0000256" key="3">
    <source>
        <dbReference type="ARBA" id="ARBA00022857"/>
    </source>
</evidence>
<gene>
    <name evidence="8" type="ORF">METZ01_LOCUS77463</name>
</gene>
<keyword evidence="3" id="KW-0521">NADP</keyword>
<evidence type="ECO:0000256" key="5">
    <source>
        <dbReference type="ARBA" id="ARBA00023027"/>
    </source>
</evidence>
<dbReference type="PANTHER" id="PTHR31873">
    <property type="entry name" value="L-ASPARTATE DEHYDROGENASE-RELATED"/>
    <property type="match status" value="1"/>
</dbReference>
<dbReference type="GO" id="GO:0033735">
    <property type="term" value="F:aspartate dehydrogenase [NAD(P)+] activity"/>
    <property type="evidence" value="ECO:0007669"/>
    <property type="project" value="InterPro"/>
</dbReference>
<dbReference type="InterPro" id="IPR020626">
    <property type="entry name" value="Asp_DH_prok"/>
</dbReference>
<keyword evidence="2" id="KW-0662">Pyridine nucleotide biosynthesis</keyword>
<dbReference type="SUPFAM" id="SSF55347">
    <property type="entry name" value="Glyceraldehyde-3-phosphate dehydrogenase-like, C-terminal domain"/>
    <property type="match status" value="1"/>
</dbReference>